<keyword evidence="1" id="KW-0472">Membrane</keyword>
<organism evidence="2 3">
    <name type="scientific">Romboutsia lituseburensis DSM 797</name>
    <dbReference type="NCBI Taxonomy" id="1121325"/>
    <lineage>
        <taxon>Bacteria</taxon>
        <taxon>Bacillati</taxon>
        <taxon>Bacillota</taxon>
        <taxon>Clostridia</taxon>
        <taxon>Peptostreptococcales</taxon>
        <taxon>Peptostreptococcaceae</taxon>
        <taxon>Romboutsia</taxon>
    </lineage>
</organism>
<evidence type="ECO:0000313" key="3">
    <source>
        <dbReference type="Proteomes" id="UP000199068"/>
    </source>
</evidence>
<dbReference type="AlphaFoldDB" id="A0A1G9TAQ8"/>
<accession>A0A1G9TAQ8</accession>
<evidence type="ECO:0000256" key="1">
    <source>
        <dbReference type="SAM" id="Phobius"/>
    </source>
</evidence>
<name>A0A1G9TAQ8_9FIRM</name>
<dbReference type="STRING" id="1121325.SAMN04515677_11234"/>
<reference evidence="2 3" key="1">
    <citation type="submission" date="2016-10" db="EMBL/GenBank/DDBJ databases">
        <authorList>
            <person name="de Groot N.N."/>
        </authorList>
    </citation>
    <scope>NUCLEOTIDE SEQUENCE [LARGE SCALE GENOMIC DNA]</scope>
    <source>
        <strain evidence="2 3">DSM 797</strain>
    </source>
</reference>
<gene>
    <name evidence="2" type="ORF">SAMN04515677_11234</name>
</gene>
<evidence type="ECO:0000313" key="2">
    <source>
        <dbReference type="EMBL" id="SDM44708.1"/>
    </source>
</evidence>
<proteinExistence type="predicted"/>
<keyword evidence="1" id="KW-0812">Transmembrane</keyword>
<sequence>MNSYYLTIPYWVIAVLGVAVIGTGIFLYNKNMRNK</sequence>
<keyword evidence="1" id="KW-1133">Transmembrane helix</keyword>
<dbReference type="EMBL" id="FNGW01000012">
    <property type="protein sequence ID" value="SDM44708.1"/>
    <property type="molecule type" value="Genomic_DNA"/>
</dbReference>
<keyword evidence="3" id="KW-1185">Reference proteome</keyword>
<feature type="transmembrane region" description="Helical" evidence="1">
    <location>
        <begin position="6"/>
        <end position="28"/>
    </location>
</feature>
<dbReference type="Proteomes" id="UP000199068">
    <property type="component" value="Unassembled WGS sequence"/>
</dbReference>
<protein>
    <submittedName>
        <fullName evidence="2">Uncharacterized protein</fullName>
    </submittedName>
</protein>